<organism evidence="2 3">
    <name type="scientific">Pedobacter cryophilus</name>
    <dbReference type="NCBI Taxonomy" id="2571271"/>
    <lineage>
        <taxon>Bacteria</taxon>
        <taxon>Pseudomonadati</taxon>
        <taxon>Bacteroidota</taxon>
        <taxon>Sphingobacteriia</taxon>
        <taxon>Sphingobacteriales</taxon>
        <taxon>Sphingobacteriaceae</taxon>
        <taxon>Pedobacter</taxon>
    </lineage>
</organism>
<dbReference type="PANTHER" id="PTHR30005:SF0">
    <property type="entry name" value="RETROGRADE REGULATION PROTEIN 2"/>
    <property type="match status" value="1"/>
</dbReference>
<dbReference type="GO" id="GO:0016462">
    <property type="term" value="F:pyrophosphatase activity"/>
    <property type="evidence" value="ECO:0007669"/>
    <property type="project" value="TreeGrafter"/>
</dbReference>
<dbReference type="OrthoDB" id="9814545at2"/>
<feature type="domain" description="Ppx/GppA phosphatase N-terminal" evidence="1">
    <location>
        <begin position="26"/>
        <end position="314"/>
    </location>
</feature>
<dbReference type="EMBL" id="SWBP01000004">
    <property type="protein sequence ID" value="TKB96996.1"/>
    <property type="molecule type" value="Genomic_DNA"/>
</dbReference>
<dbReference type="Gene3D" id="3.30.420.150">
    <property type="entry name" value="Exopolyphosphatase. Domain 2"/>
    <property type="match status" value="1"/>
</dbReference>
<reference evidence="2 3" key="1">
    <citation type="submission" date="2019-04" db="EMBL/GenBank/DDBJ databases">
        <title>Pedobacter sp. AR-3-17 sp. nov., isolated from Arctic soil.</title>
        <authorList>
            <person name="Dahal R.H."/>
            <person name="Kim D.-U."/>
        </authorList>
    </citation>
    <scope>NUCLEOTIDE SEQUENCE [LARGE SCALE GENOMIC DNA]</scope>
    <source>
        <strain evidence="2 3">AR-3-17</strain>
    </source>
</reference>
<dbReference type="PANTHER" id="PTHR30005">
    <property type="entry name" value="EXOPOLYPHOSPHATASE"/>
    <property type="match status" value="1"/>
</dbReference>
<dbReference type="Proteomes" id="UP000308181">
    <property type="component" value="Unassembled WGS sequence"/>
</dbReference>
<comment type="caution">
    <text evidence="2">The sequence shown here is derived from an EMBL/GenBank/DDBJ whole genome shotgun (WGS) entry which is preliminary data.</text>
</comment>
<protein>
    <submittedName>
        <fullName evidence="2">Exopolyphosphatase</fullName>
    </submittedName>
</protein>
<gene>
    <name evidence="2" type="ORF">FA046_13070</name>
</gene>
<dbReference type="InterPro" id="IPR043129">
    <property type="entry name" value="ATPase_NBD"/>
</dbReference>
<accession>A0A4U1BZQ2</accession>
<sequence>MDFLIKKMSTIKAVIDIGTNTFHLLIAEVSDQKKISVIHKNTIAVKLGEGGVNKGFIADAAYQRGIAALIQFRKELDAHHIQFVKATATAAVRDATNGKAFIAEVLAKADIKIEIIDGQKEAEYIYLGAKAAGVLSAETTLIMDIGGGSTEFIICNENAVFWKKSYRLGAARLLADFYQEDPISPKTIHQIYEHFEAQLVDLFEQLHQHKALSLIGTAGSFDTFAELIAVKNDAVFDTNKTNHFDFNFDAFNNLLAELIASTHQERKEMKGLIPLRVDMILMASILTKYVLEKSNLKQVITCTFSLKEGLLMSDF</sequence>
<proteinExistence type="predicted"/>
<dbReference type="InterPro" id="IPR003695">
    <property type="entry name" value="Ppx_GppA_N"/>
</dbReference>
<keyword evidence="3" id="KW-1185">Reference proteome</keyword>
<dbReference type="InterPro" id="IPR050273">
    <property type="entry name" value="GppA/Ppx_hydrolase"/>
</dbReference>
<name>A0A4U1BZQ2_9SPHI</name>
<evidence type="ECO:0000259" key="1">
    <source>
        <dbReference type="Pfam" id="PF02541"/>
    </source>
</evidence>
<dbReference type="Gene3D" id="3.30.420.40">
    <property type="match status" value="1"/>
</dbReference>
<evidence type="ECO:0000313" key="3">
    <source>
        <dbReference type="Proteomes" id="UP000308181"/>
    </source>
</evidence>
<evidence type="ECO:0000313" key="2">
    <source>
        <dbReference type="EMBL" id="TKB96996.1"/>
    </source>
</evidence>
<dbReference type="Pfam" id="PF02541">
    <property type="entry name" value="Ppx-GppA"/>
    <property type="match status" value="1"/>
</dbReference>
<dbReference type="CDD" id="cd24055">
    <property type="entry name" value="ASKHA_NBD_ChPPX-like"/>
    <property type="match status" value="1"/>
</dbReference>
<dbReference type="AlphaFoldDB" id="A0A4U1BZQ2"/>
<dbReference type="SUPFAM" id="SSF53067">
    <property type="entry name" value="Actin-like ATPase domain"/>
    <property type="match status" value="2"/>
</dbReference>